<feature type="compositionally biased region" description="Polar residues" evidence="1">
    <location>
        <begin position="85"/>
        <end position="99"/>
    </location>
</feature>
<evidence type="ECO:0000313" key="2">
    <source>
        <dbReference type="EMBL" id="OMH85379.1"/>
    </source>
</evidence>
<dbReference type="Proteomes" id="UP000188320">
    <property type="component" value="Unassembled WGS sequence"/>
</dbReference>
<gene>
    <name evidence="2" type="ORF">AX774_g1076</name>
</gene>
<accession>A0A1R1PWR3</accession>
<keyword evidence="3" id="KW-1185">Reference proteome</keyword>
<evidence type="ECO:0000256" key="1">
    <source>
        <dbReference type="SAM" id="MobiDB-lite"/>
    </source>
</evidence>
<dbReference type="AlphaFoldDB" id="A0A1R1PWR3"/>
<protein>
    <submittedName>
        <fullName evidence="2">Uncharacterized protein</fullName>
    </submittedName>
</protein>
<organism evidence="2 3">
    <name type="scientific">Zancudomyces culisetae</name>
    <name type="common">Gut fungus</name>
    <name type="synonym">Smittium culisetae</name>
    <dbReference type="NCBI Taxonomy" id="1213189"/>
    <lineage>
        <taxon>Eukaryota</taxon>
        <taxon>Fungi</taxon>
        <taxon>Fungi incertae sedis</taxon>
        <taxon>Zoopagomycota</taxon>
        <taxon>Kickxellomycotina</taxon>
        <taxon>Harpellomycetes</taxon>
        <taxon>Harpellales</taxon>
        <taxon>Legeriomycetaceae</taxon>
        <taxon>Zancudomyces</taxon>
    </lineage>
</organism>
<name>A0A1R1PWR3_ZANCU</name>
<proteinExistence type="predicted"/>
<evidence type="ECO:0000313" key="3">
    <source>
        <dbReference type="Proteomes" id="UP000188320"/>
    </source>
</evidence>
<dbReference type="EMBL" id="LSSK01000090">
    <property type="protein sequence ID" value="OMH85379.1"/>
    <property type="molecule type" value="Genomic_DNA"/>
</dbReference>
<comment type="caution">
    <text evidence="2">The sequence shown here is derived from an EMBL/GenBank/DDBJ whole genome shotgun (WGS) entry which is preliminary data.</text>
</comment>
<feature type="region of interest" description="Disordered" evidence="1">
    <location>
        <begin position="35"/>
        <end position="99"/>
    </location>
</feature>
<sequence length="358" mass="38910">MCPLISCTYPFTTKDILHNIQKDATKKPLASEYKIGSKRQSAGKISPERPKKTKKTGLVPSIAVPTRGLESNYNDNDNDNDNDTSKNTTKLVQSKPLSSQQTPVYGSVWLDSGVDKNAQSNKPSLKGNNKYHFESAIAEMATTTSIDSGDSTGNLGKVLDYSTLELPDLSAIQTQSQTQIQTQTQPLSPSLSSLQFPLLSELELDSLYNISSNADSLLANDNSCSKNDTDADQQVKITVFDELLSMLNGSTSNSTDALTDFLFPSDFSAIDTSSSKINGGENVFGIEDNNNCSNRDSSTNNSPMLATPPDELLLGLSGNGTSTNSKMFDFEFSKDDILSISNKLEFEEKHLLNIIQPQ</sequence>
<reference evidence="3" key="1">
    <citation type="submission" date="2017-01" db="EMBL/GenBank/DDBJ databases">
        <authorList>
            <person name="Wang Y."/>
            <person name="White M."/>
            <person name="Kvist S."/>
            <person name="Moncalvo J.-M."/>
        </authorList>
    </citation>
    <scope>NUCLEOTIDE SEQUENCE [LARGE SCALE GENOMIC DNA]</scope>
    <source>
        <strain evidence="3">COL-18-3</strain>
    </source>
</reference>